<dbReference type="PROSITE" id="PS00134">
    <property type="entry name" value="TRYPSIN_HIS"/>
    <property type="match status" value="1"/>
</dbReference>
<keyword evidence="11" id="KW-1185">Reference proteome</keyword>
<feature type="chain" id="PRO_5027730458" evidence="9">
    <location>
        <begin position="17"/>
        <end position="263"/>
    </location>
</feature>
<dbReference type="GO" id="GO:0004252">
    <property type="term" value="F:serine-type endopeptidase activity"/>
    <property type="evidence" value="ECO:0007669"/>
    <property type="project" value="InterPro"/>
</dbReference>
<dbReference type="OrthoDB" id="5565075at2759"/>
<reference evidence="12" key="1">
    <citation type="submission" date="2025-08" db="UniProtKB">
        <authorList>
            <consortium name="RefSeq"/>
        </authorList>
    </citation>
    <scope>IDENTIFICATION</scope>
    <source>
        <strain evidence="12">15112-1751.03</strain>
        <tissue evidence="12">Whole Adult</tissue>
    </source>
</reference>
<protein>
    <submittedName>
        <fullName evidence="12">Serine protease 1-like</fullName>
    </submittedName>
</protein>
<dbReference type="InterPro" id="IPR018114">
    <property type="entry name" value="TRYPSIN_HIS"/>
</dbReference>
<dbReference type="Pfam" id="PF00089">
    <property type="entry name" value="Trypsin"/>
    <property type="match status" value="1"/>
</dbReference>
<evidence type="ECO:0000256" key="7">
    <source>
        <dbReference type="ARBA" id="ARBA00024195"/>
    </source>
</evidence>
<dbReference type="CDD" id="cd00190">
    <property type="entry name" value="Tryp_SPc"/>
    <property type="match status" value="1"/>
</dbReference>
<evidence type="ECO:0000256" key="9">
    <source>
        <dbReference type="SAM" id="SignalP"/>
    </source>
</evidence>
<dbReference type="InterPro" id="IPR033116">
    <property type="entry name" value="TRYPSIN_SER"/>
</dbReference>
<dbReference type="Proteomes" id="UP000515160">
    <property type="component" value="Chromosome 3"/>
</dbReference>
<evidence type="ECO:0000256" key="6">
    <source>
        <dbReference type="ARBA" id="ARBA00023157"/>
    </source>
</evidence>
<dbReference type="PANTHER" id="PTHR24256">
    <property type="entry name" value="TRYPTASE-RELATED"/>
    <property type="match status" value="1"/>
</dbReference>
<dbReference type="FunFam" id="2.40.10.10:FF:000025">
    <property type="entry name" value="serine proteases 1/2"/>
    <property type="match status" value="1"/>
</dbReference>
<dbReference type="Gene3D" id="2.40.10.10">
    <property type="entry name" value="Trypsin-like serine proteases"/>
    <property type="match status" value="2"/>
</dbReference>
<evidence type="ECO:0000256" key="1">
    <source>
        <dbReference type="ARBA" id="ARBA00022670"/>
    </source>
</evidence>
<gene>
    <name evidence="12" type="primary">LOC117570587</name>
</gene>
<evidence type="ECO:0000256" key="4">
    <source>
        <dbReference type="ARBA" id="ARBA00022825"/>
    </source>
</evidence>
<keyword evidence="3 8" id="KW-0378">Hydrolase</keyword>
<organism evidence="11 12">
    <name type="scientific">Drosophila albomicans</name>
    <name type="common">Fruit fly</name>
    <dbReference type="NCBI Taxonomy" id="7291"/>
    <lineage>
        <taxon>Eukaryota</taxon>
        <taxon>Metazoa</taxon>
        <taxon>Ecdysozoa</taxon>
        <taxon>Arthropoda</taxon>
        <taxon>Hexapoda</taxon>
        <taxon>Insecta</taxon>
        <taxon>Pterygota</taxon>
        <taxon>Neoptera</taxon>
        <taxon>Endopterygota</taxon>
        <taxon>Diptera</taxon>
        <taxon>Brachycera</taxon>
        <taxon>Muscomorpha</taxon>
        <taxon>Ephydroidea</taxon>
        <taxon>Drosophilidae</taxon>
        <taxon>Drosophila</taxon>
    </lineage>
</organism>
<dbReference type="PROSITE" id="PS00135">
    <property type="entry name" value="TRYPSIN_SER"/>
    <property type="match status" value="1"/>
</dbReference>
<evidence type="ECO:0000313" key="12">
    <source>
        <dbReference type="RefSeq" id="XP_034108222.1"/>
    </source>
</evidence>
<keyword evidence="1 8" id="KW-0645">Protease</keyword>
<comment type="similarity">
    <text evidence="7">Belongs to the peptidase S1 family. CLIP subfamily.</text>
</comment>
<dbReference type="RefSeq" id="XP_034108222.1">
    <property type="nucleotide sequence ID" value="XM_034252331.2"/>
</dbReference>
<evidence type="ECO:0000256" key="2">
    <source>
        <dbReference type="ARBA" id="ARBA00022729"/>
    </source>
</evidence>
<dbReference type="AlphaFoldDB" id="A0A6P8YPV4"/>
<keyword evidence="6" id="KW-1015">Disulfide bond</keyword>
<sequence>MKLFIALAAILATAVAAPMEGRITHGEKAHEGQFPYQVGLSLAIGSSGAWCGGTLISDRWVLTAAHCTDGADSATVYVGAINIKEEEHGQKRIKVDKADIKVHEDWDASRVVNDISLIKLPEAIEFNDRVRAATLPKKDGRYSTYAGEQAFASGWGRDSDDATAVSSVLRYVEMPIMKSSTCNIYWAGMITDKVICMSTKDGKSTCNGDSGGPLVHKQGDINYLIGATSFGLALGCEKGYPAVFTRVTAYLDWIEENSGVVNK</sequence>
<dbReference type="PROSITE" id="PS50240">
    <property type="entry name" value="TRYPSIN_DOM"/>
    <property type="match status" value="1"/>
</dbReference>
<keyword evidence="2 9" id="KW-0732">Signal</keyword>
<evidence type="ECO:0000259" key="10">
    <source>
        <dbReference type="PROSITE" id="PS50240"/>
    </source>
</evidence>
<evidence type="ECO:0000256" key="5">
    <source>
        <dbReference type="ARBA" id="ARBA00023145"/>
    </source>
</evidence>
<dbReference type="InterPro" id="IPR001254">
    <property type="entry name" value="Trypsin_dom"/>
</dbReference>
<proteinExistence type="inferred from homology"/>
<name>A0A6P8YPV4_DROAB</name>
<keyword evidence="4 8" id="KW-0720">Serine protease</keyword>
<dbReference type="SUPFAM" id="SSF50494">
    <property type="entry name" value="Trypsin-like serine proteases"/>
    <property type="match status" value="1"/>
</dbReference>
<dbReference type="InterPro" id="IPR051487">
    <property type="entry name" value="Ser/Thr_Proteases_Immune/Dev"/>
</dbReference>
<dbReference type="GeneID" id="117570587"/>
<evidence type="ECO:0000256" key="8">
    <source>
        <dbReference type="RuleBase" id="RU363034"/>
    </source>
</evidence>
<dbReference type="SMART" id="SM00020">
    <property type="entry name" value="Tryp_SPc"/>
    <property type="match status" value="1"/>
</dbReference>
<dbReference type="InterPro" id="IPR009003">
    <property type="entry name" value="Peptidase_S1_PA"/>
</dbReference>
<dbReference type="FunFam" id="2.40.10.10:FF:000073">
    <property type="entry name" value="Trypsin alpha"/>
    <property type="match status" value="1"/>
</dbReference>
<dbReference type="InterPro" id="IPR001314">
    <property type="entry name" value="Peptidase_S1A"/>
</dbReference>
<accession>A0A6P8YPV4</accession>
<dbReference type="GO" id="GO:0006508">
    <property type="term" value="P:proteolysis"/>
    <property type="evidence" value="ECO:0007669"/>
    <property type="project" value="UniProtKB-KW"/>
</dbReference>
<feature type="signal peptide" evidence="9">
    <location>
        <begin position="1"/>
        <end position="16"/>
    </location>
</feature>
<keyword evidence="5" id="KW-0865">Zymogen</keyword>
<dbReference type="InterPro" id="IPR043504">
    <property type="entry name" value="Peptidase_S1_PA_chymotrypsin"/>
</dbReference>
<feature type="domain" description="Peptidase S1" evidence="10">
    <location>
        <begin position="23"/>
        <end position="259"/>
    </location>
</feature>
<evidence type="ECO:0000313" key="11">
    <source>
        <dbReference type="Proteomes" id="UP000515160"/>
    </source>
</evidence>
<dbReference type="PRINTS" id="PR00722">
    <property type="entry name" value="CHYMOTRYPSIN"/>
</dbReference>
<evidence type="ECO:0000256" key="3">
    <source>
        <dbReference type="ARBA" id="ARBA00022801"/>
    </source>
</evidence>